<evidence type="ECO:0000256" key="1">
    <source>
        <dbReference type="SAM" id="MobiDB-lite"/>
    </source>
</evidence>
<dbReference type="Proteomes" id="UP000015441">
    <property type="component" value="Unassembled WGS sequence"/>
</dbReference>
<dbReference type="PANTHER" id="PTHR38248:SF2">
    <property type="entry name" value="FUNK1 11"/>
    <property type="match status" value="1"/>
</dbReference>
<dbReference type="GO" id="GO:0004674">
    <property type="term" value="F:protein serine/threonine kinase activity"/>
    <property type="evidence" value="ECO:0007669"/>
    <property type="project" value="UniProtKB-KW"/>
</dbReference>
<evidence type="ECO:0000313" key="3">
    <source>
        <dbReference type="EMBL" id="CCU74387.1"/>
    </source>
</evidence>
<dbReference type="STRING" id="546991.N1J933"/>
<dbReference type="PANTHER" id="PTHR38248">
    <property type="entry name" value="FUNK1 6"/>
    <property type="match status" value="1"/>
</dbReference>
<feature type="domain" description="Fungal-type protein kinase" evidence="2">
    <location>
        <begin position="242"/>
        <end position="773"/>
    </location>
</feature>
<dbReference type="InterPro" id="IPR040976">
    <property type="entry name" value="Pkinase_fungal"/>
</dbReference>
<feature type="compositionally biased region" description="Basic and acidic residues" evidence="1">
    <location>
        <begin position="561"/>
        <end position="573"/>
    </location>
</feature>
<organism evidence="3 4">
    <name type="scientific">Blumeria graminis f. sp. hordei (strain DH14)</name>
    <name type="common">Barley powdery mildew</name>
    <name type="synonym">Oidium monilioides f. sp. hordei</name>
    <dbReference type="NCBI Taxonomy" id="546991"/>
    <lineage>
        <taxon>Eukaryota</taxon>
        <taxon>Fungi</taxon>
        <taxon>Dikarya</taxon>
        <taxon>Ascomycota</taxon>
        <taxon>Pezizomycotina</taxon>
        <taxon>Leotiomycetes</taxon>
        <taxon>Erysiphales</taxon>
        <taxon>Erysiphaceae</taxon>
        <taxon>Blumeria</taxon>
        <taxon>Blumeria hordei</taxon>
    </lineage>
</organism>
<dbReference type="OrthoDB" id="5584477at2759"/>
<protein>
    <submittedName>
        <fullName evidence="3">Serine/threonine protein kinase domain protein</fullName>
    </submittedName>
</protein>
<name>N1J933_BLUG1</name>
<dbReference type="HOGENOM" id="CLU_005513_3_1_1"/>
<dbReference type="eggNOG" id="ENOG502S5WB">
    <property type="taxonomic scope" value="Eukaryota"/>
</dbReference>
<gene>
    <name evidence="3" type="ORF">BGHDH14_bghG000281000001001</name>
</gene>
<accession>N1J933</accession>
<keyword evidence="3" id="KW-0418">Kinase</keyword>
<keyword evidence="3" id="KW-0808">Transferase</keyword>
<reference evidence="3 4" key="1">
    <citation type="journal article" date="2010" name="Science">
        <title>Genome expansion and gene loss in powdery mildew fungi reveal tradeoffs in extreme parasitism.</title>
        <authorList>
            <person name="Spanu P.D."/>
            <person name="Abbott J.C."/>
            <person name="Amselem J."/>
            <person name="Burgis T.A."/>
            <person name="Soanes D.M."/>
            <person name="Stueber K."/>
            <person name="Ver Loren van Themaat E."/>
            <person name="Brown J.K.M."/>
            <person name="Butcher S.A."/>
            <person name="Gurr S.J."/>
            <person name="Lebrun M.-H."/>
            <person name="Ridout C.J."/>
            <person name="Schulze-Lefert P."/>
            <person name="Talbot N.J."/>
            <person name="Ahmadinejad N."/>
            <person name="Ametz C."/>
            <person name="Barton G.R."/>
            <person name="Benjdia M."/>
            <person name="Bidzinski P."/>
            <person name="Bindschedler L.V."/>
            <person name="Both M."/>
            <person name="Brewer M.T."/>
            <person name="Cadle-Davidson L."/>
            <person name="Cadle-Davidson M.M."/>
            <person name="Collemare J."/>
            <person name="Cramer R."/>
            <person name="Frenkel O."/>
            <person name="Godfrey D."/>
            <person name="Harriman J."/>
            <person name="Hoede C."/>
            <person name="King B.C."/>
            <person name="Klages S."/>
            <person name="Kleemann J."/>
            <person name="Knoll D."/>
            <person name="Koti P.S."/>
            <person name="Kreplak J."/>
            <person name="Lopez-Ruiz F.J."/>
            <person name="Lu X."/>
            <person name="Maekawa T."/>
            <person name="Mahanil S."/>
            <person name="Micali C."/>
            <person name="Milgroom M.G."/>
            <person name="Montana G."/>
            <person name="Noir S."/>
            <person name="O'Connell R.J."/>
            <person name="Oberhaensli S."/>
            <person name="Parlange F."/>
            <person name="Pedersen C."/>
            <person name="Quesneville H."/>
            <person name="Reinhardt R."/>
            <person name="Rott M."/>
            <person name="Sacristan S."/>
            <person name="Schmidt S.M."/>
            <person name="Schoen M."/>
            <person name="Skamnioti P."/>
            <person name="Sommer H."/>
            <person name="Stephens A."/>
            <person name="Takahara H."/>
            <person name="Thordal-Christensen H."/>
            <person name="Vigouroux M."/>
            <person name="Wessling R."/>
            <person name="Wicker T."/>
            <person name="Panstruga R."/>
        </authorList>
    </citation>
    <scope>NUCLEOTIDE SEQUENCE [LARGE SCALE GENOMIC DNA]</scope>
    <source>
        <strain evidence="3">DH14</strain>
    </source>
</reference>
<sequence>MSLTTEMESYLAKRPLVRILNIFRTLYYSFFTTPCDTVFAKPKNSTDYLDPVRNLILGFSTYISDAELFPNTSDNINSRLNIIRHRKEFNSFDLAPVEPLASLILSNATDIEMWKSLLELVATLESVFASQDEKVKNPAAKSIFRRAGTTQDCTEQKMKRIREAICDDDLKFPETPTEKLVWNWMEAVEKKIFLSPSETCTSSTTASSFMSGEKEDHFNKTQFRTTKASEFDGGQTARQVDYFIKRRGLTASNLHHWRDVLVVGEFTESTQTVFMDKFFQLSVLMRELFFAQPLRQFAHGFHLFKKSHLLWVYDRSGPYCGSFIDIGKSLQTLVYVMAAYMSISDAEIGLDPHIKYEAHQITVTLEVPGPEKEREFKLSPEPDALQTSLVSRGTSCYHSLEGDCAVKFSWRMCGDNLEAELLKLAKGIDGMTDLMGSRDFVKISDLRKDLIFTNKMVKNTIPDDKAMATLLSFTDGIMLRETKSTSIAGARKRKSATSDSGTEIGRSSKRSKTSYGHKNTITEGIPTVSLNAIIGEEGPSVPANWMLKKTESSLRGNAESTGEKRKSTENDEVNGRIKRLHLSSKAVEASSFQASAIITVPGQEENASDIPFISGEGDFEVETDNADAYTEVEVKFAEIRDRHSSAVATSPYGRSLHKVESSLELVTVLRDAIKAHWSLMTKAKTLHRDISANSIIMTGSEAHKNWKGYVIDLDLAVLLTDGKDQEKRQAMTGTMEFMALEILSGSCETTGAVVEHSYRHDLESFFYVFVWQCLSCGWEDGKDPNREYLKKWYTGTAKEIHKFKKGELKDSTYVEELLPRFSLKFQSLWNLAMAFRKILFLPHAEFYIGSQKDNNDLYNATMEAFEEAKQLLTRYVIFSLISILDRTICHPIW</sequence>
<dbReference type="Pfam" id="PF17667">
    <property type="entry name" value="Pkinase_fungal"/>
    <property type="match status" value="1"/>
</dbReference>
<dbReference type="InterPro" id="IPR011009">
    <property type="entry name" value="Kinase-like_dom_sf"/>
</dbReference>
<dbReference type="SUPFAM" id="SSF56112">
    <property type="entry name" value="Protein kinase-like (PK-like)"/>
    <property type="match status" value="1"/>
</dbReference>
<comment type="caution">
    <text evidence="3">The sequence shown here is derived from an EMBL/GenBank/DDBJ whole genome shotgun (WGS) entry which is preliminary data.</text>
</comment>
<feature type="region of interest" description="Disordered" evidence="1">
    <location>
        <begin position="484"/>
        <end position="521"/>
    </location>
</feature>
<proteinExistence type="predicted"/>
<feature type="region of interest" description="Disordered" evidence="1">
    <location>
        <begin position="552"/>
        <end position="573"/>
    </location>
</feature>
<dbReference type="AlphaFoldDB" id="N1J933"/>
<keyword evidence="4" id="KW-1185">Reference proteome</keyword>
<dbReference type="InParanoid" id="N1J933"/>
<dbReference type="Gene3D" id="1.10.510.10">
    <property type="entry name" value="Transferase(Phosphotransferase) domain 1"/>
    <property type="match status" value="1"/>
</dbReference>
<dbReference type="EMBL" id="CAUH01000281">
    <property type="protein sequence ID" value="CCU74387.1"/>
    <property type="molecule type" value="Genomic_DNA"/>
</dbReference>
<evidence type="ECO:0000259" key="2">
    <source>
        <dbReference type="Pfam" id="PF17667"/>
    </source>
</evidence>
<keyword evidence="3" id="KW-0723">Serine/threonine-protein kinase</keyword>
<evidence type="ECO:0000313" key="4">
    <source>
        <dbReference type="Proteomes" id="UP000015441"/>
    </source>
</evidence>